<reference evidence="5" key="3">
    <citation type="submission" date="2025-09" db="UniProtKB">
        <authorList>
            <consortium name="Ensembl"/>
        </authorList>
    </citation>
    <scope>IDENTIFICATION</scope>
</reference>
<comment type="similarity">
    <text evidence="1">Belongs to the ANT/ATPSC lysine N-methyltransferase family.</text>
</comment>
<keyword evidence="6" id="KW-1185">Reference proteome</keyword>
<dbReference type="InParanoid" id="A0A3P8WBZ7"/>
<dbReference type="GO" id="GO:0032259">
    <property type="term" value="P:methylation"/>
    <property type="evidence" value="ECO:0007669"/>
    <property type="project" value="UniProtKB-KW"/>
</dbReference>
<keyword evidence="3" id="KW-0808">Transferase</keyword>
<organism evidence="5 6">
    <name type="scientific">Cynoglossus semilaevis</name>
    <name type="common">Tongue sole</name>
    <dbReference type="NCBI Taxonomy" id="244447"/>
    <lineage>
        <taxon>Eukaryota</taxon>
        <taxon>Metazoa</taxon>
        <taxon>Chordata</taxon>
        <taxon>Craniata</taxon>
        <taxon>Vertebrata</taxon>
        <taxon>Euteleostomi</taxon>
        <taxon>Actinopterygii</taxon>
        <taxon>Neopterygii</taxon>
        <taxon>Teleostei</taxon>
        <taxon>Neoteleostei</taxon>
        <taxon>Acanthomorphata</taxon>
        <taxon>Carangaria</taxon>
        <taxon>Pleuronectiformes</taxon>
        <taxon>Pleuronectoidei</taxon>
        <taxon>Cynoglossidae</taxon>
        <taxon>Cynoglossinae</taxon>
        <taxon>Cynoglossus</taxon>
    </lineage>
</organism>
<evidence type="ECO:0000256" key="3">
    <source>
        <dbReference type="ARBA" id="ARBA00022679"/>
    </source>
</evidence>
<dbReference type="PANTHER" id="PTHR13610:SF18">
    <property type="entry name" value="SI:DKEY-190G11.3"/>
    <property type="match status" value="1"/>
</dbReference>
<reference evidence="5" key="2">
    <citation type="submission" date="2025-08" db="UniProtKB">
        <authorList>
            <consortium name="Ensembl"/>
        </authorList>
    </citation>
    <scope>IDENTIFICATION</scope>
</reference>
<evidence type="ECO:0000256" key="1">
    <source>
        <dbReference type="ARBA" id="ARBA00010633"/>
    </source>
</evidence>
<accession>A0A3P8WBZ7</accession>
<dbReference type="SUPFAM" id="SSF53335">
    <property type="entry name" value="S-adenosyl-L-methionine-dependent methyltransferases"/>
    <property type="match status" value="1"/>
</dbReference>
<dbReference type="GO" id="GO:1905706">
    <property type="term" value="P:regulation of mitochondrial ATP synthesis coupled proton transport"/>
    <property type="evidence" value="ECO:0007669"/>
    <property type="project" value="TreeGrafter"/>
</dbReference>
<name>A0A3P8WBZ7_CYNSE</name>
<dbReference type="STRING" id="244447.ENSCSEP00000022140"/>
<dbReference type="Ensembl" id="ENSCSET00000022420.1">
    <property type="protein sequence ID" value="ENSCSEP00000022140.1"/>
    <property type="gene ID" value="ENSCSEG00000014106.1"/>
</dbReference>
<sequence length="96" mass="10747">YGGNFMGWVLVVPYLPSSKDQTLHTMKLLEGRRGRLADLGSGDGRLVFVAASAGIQCTRFEINSFLVTYSRSKVLWTGVPSCQATFLKEDFWKVRN</sequence>
<protein>
    <submittedName>
        <fullName evidence="5">Uncharacterized protein</fullName>
    </submittedName>
</protein>
<reference evidence="5 6" key="1">
    <citation type="journal article" date="2014" name="Nat. Genet.">
        <title>Whole-genome sequence of a flatfish provides insights into ZW sex chromosome evolution and adaptation to a benthic lifestyle.</title>
        <authorList>
            <person name="Chen S."/>
            <person name="Zhang G."/>
            <person name="Shao C."/>
            <person name="Huang Q."/>
            <person name="Liu G."/>
            <person name="Zhang P."/>
            <person name="Song W."/>
            <person name="An N."/>
            <person name="Chalopin D."/>
            <person name="Volff J.N."/>
            <person name="Hong Y."/>
            <person name="Li Q."/>
            <person name="Sha Z."/>
            <person name="Zhou H."/>
            <person name="Xie M."/>
            <person name="Yu Q."/>
            <person name="Liu Y."/>
            <person name="Xiang H."/>
            <person name="Wang N."/>
            <person name="Wu K."/>
            <person name="Yang C."/>
            <person name="Zhou Q."/>
            <person name="Liao X."/>
            <person name="Yang L."/>
            <person name="Hu Q."/>
            <person name="Zhang J."/>
            <person name="Meng L."/>
            <person name="Jin L."/>
            <person name="Tian Y."/>
            <person name="Lian J."/>
            <person name="Yang J."/>
            <person name="Miao G."/>
            <person name="Liu S."/>
            <person name="Liang Z."/>
            <person name="Yan F."/>
            <person name="Li Y."/>
            <person name="Sun B."/>
            <person name="Zhang H."/>
            <person name="Zhang J."/>
            <person name="Zhu Y."/>
            <person name="Du M."/>
            <person name="Zhao Y."/>
            <person name="Schartl M."/>
            <person name="Tang Q."/>
            <person name="Wang J."/>
        </authorList>
    </citation>
    <scope>NUCLEOTIDE SEQUENCE</scope>
</reference>
<dbReference type="Proteomes" id="UP000265120">
    <property type="component" value="Chromosome W"/>
</dbReference>
<keyword evidence="4" id="KW-0949">S-adenosyl-L-methionine</keyword>
<dbReference type="PANTHER" id="PTHR13610">
    <property type="entry name" value="METHYLTRANSFERASE DOMAIN-CONTAINING PROTEIN"/>
    <property type="match status" value="1"/>
</dbReference>
<dbReference type="InterPro" id="IPR029063">
    <property type="entry name" value="SAM-dependent_MTases_sf"/>
</dbReference>
<evidence type="ECO:0000256" key="2">
    <source>
        <dbReference type="ARBA" id="ARBA00022603"/>
    </source>
</evidence>
<evidence type="ECO:0000313" key="5">
    <source>
        <dbReference type="Ensembl" id="ENSCSEP00000022140.1"/>
    </source>
</evidence>
<dbReference type="Gene3D" id="3.40.50.150">
    <property type="entry name" value="Vaccinia Virus protein VP39"/>
    <property type="match status" value="1"/>
</dbReference>
<evidence type="ECO:0000313" key="6">
    <source>
        <dbReference type="Proteomes" id="UP000265120"/>
    </source>
</evidence>
<dbReference type="InterPro" id="IPR026170">
    <property type="entry name" value="FAM173A/B"/>
</dbReference>
<evidence type="ECO:0000256" key="4">
    <source>
        <dbReference type="ARBA" id="ARBA00022691"/>
    </source>
</evidence>
<dbReference type="GO" id="GO:0016279">
    <property type="term" value="F:protein-lysine N-methyltransferase activity"/>
    <property type="evidence" value="ECO:0007669"/>
    <property type="project" value="InterPro"/>
</dbReference>
<keyword evidence="2" id="KW-0489">Methyltransferase</keyword>
<dbReference type="GO" id="GO:0005739">
    <property type="term" value="C:mitochondrion"/>
    <property type="evidence" value="ECO:0007669"/>
    <property type="project" value="TreeGrafter"/>
</dbReference>
<dbReference type="AlphaFoldDB" id="A0A3P8WBZ7"/>
<proteinExistence type="inferred from homology"/>